<accession>A0A0A1MBL4</accession>
<evidence type="ECO:0000313" key="3">
    <source>
        <dbReference type="EMBL" id="CEI80448.1"/>
    </source>
</evidence>
<gene>
    <name evidence="3" type="ORF">BN997_00251</name>
</gene>
<evidence type="ECO:0000259" key="1">
    <source>
        <dbReference type="Pfam" id="PF01385"/>
    </source>
</evidence>
<feature type="domain" description="Probable transposase IS891/IS1136/IS1341" evidence="1">
    <location>
        <begin position="186"/>
        <end position="245"/>
    </location>
</feature>
<evidence type="ECO:0000259" key="2">
    <source>
        <dbReference type="Pfam" id="PF12323"/>
    </source>
</evidence>
<dbReference type="InterPro" id="IPR021027">
    <property type="entry name" value="Transposase_put_HTH"/>
</dbReference>
<feature type="domain" description="Transposase putative helix-turn-helix" evidence="2">
    <location>
        <begin position="1"/>
        <end position="41"/>
    </location>
</feature>
<name>A0A0A1MBL4_9BACI</name>
<protein>
    <submittedName>
        <fullName evidence="3">Putative transposase</fullName>
    </submittedName>
</protein>
<keyword evidence="4" id="KW-1185">Reference proteome</keyword>
<dbReference type="Proteomes" id="UP000040453">
    <property type="component" value="Unassembled WGS sequence"/>
</dbReference>
<dbReference type="Pfam" id="PF12323">
    <property type="entry name" value="HTH_OrfB_IS605"/>
    <property type="match status" value="1"/>
</dbReference>
<dbReference type="Pfam" id="PF01385">
    <property type="entry name" value="OrfB_IS605"/>
    <property type="match status" value="1"/>
</dbReference>
<dbReference type="NCBIfam" id="NF040570">
    <property type="entry name" value="guided_TnpB"/>
    <property type="match status" value="1"/>
</dbReference>
<reference evidence="3 4" key="1">
    <citation type="submission" date="2014-11" db="EMBL/GenBank/DDBJ databases">
        <authorList>
            <person name="Urmite Genomes Urmite Genomes"/>
        </authorList>
    </citation>
    <scope>NUCLEOTIDE SEQUENCE [LARGE SCALE GENOMIC DNA]</scope>
    <source>
        <strain evidence="3 4">Oc5</strain>
    </source>
</reference>
<organism evidence="3 4">
    <name type="scientific">Oceanobacillus oncorhynchi</name>
    <dbReference type="NCBI Taxonomy" id="545501"/>
    <lineage>
        <taxon>Bacteria</taxon>
        <taxon>Bacillati</taxon>
        <taxon>Bacillota</taxon>
        <taxon>Bacilli</taxon>
        <taxon>Bacillales</taxon>
        <taxon>Bacillaceae</taxon>
        <taxon>Oceanobacillus</taxon>
    </lineage>
</organism>
<dbReference type="STRING" id="545501.BN997_00251"/>
<dbReference type="InterPro" id="IPR001959">
    <property type="entry name" value="Transposase"/>
</dbReference>
<dbReference type="EMBL" id="CDGG01000001">
    <property type="protein sequence ID" value="CEI80448.1"/>
    <property type="molecule type" value="Genomic_DNA"/>
</dbReference>
<dbReference type="AlphaFoldDB" id="A0A0A1MBL4"/>
<sequence length="245" mass="28337">MKVKKAFRFRIYPNKKQITFIHKTIGCSHFVYNYFTGKQKEKDHYWHTVNEMVQNGQLLQNNWKGAFFNKNKAIKAVRELKKNYPFLKEVDSIALQKAVENVNDSYTRYYKNQNKAPRFKSKKNPIQSYTTKHVNGNIAVLDKHIKLPKLGLVRFAKSREVEGRIINVTVRRNASGKYFVSIVAETEIKYDEKTGSSVGIDVGLTDFATLSDGTVYENPRFFRKLEGKLAKAQVILSRRQMGSAN</sequence>
<proteinExistence type="predicted"/>
<evidence type="ECO:0000313" key="4">
    <source>
        <dbReference type="Proteomes" id="UP000040453"/>
    </source>
</evidence>